<feature type="repeat" description="PPR" evidence="4">
    <location>
        <begin position="422"/>
        <end position="456"/>
    </location>
</feature>
<dbReference type="GO" id="GO:0008270">
    <property type="term" value="F:zinc ion binding"/>
    <property type="evidence" value="ECO:0007669"/>
    <property type="project" value="InterPro"/>
</dbReference>
<dbReference type="PANTHER" id="PTHR47926">
    <property type="entry name" value="PENTATRICOPEPTIDE REPEAT-CONTAINING PROTEIN"/>
    <property type="match status" value="1"/>
</dbReference>
<evidence type="ECO:0000256" key="3">
    <source>
        <dbReference type="ARBA" id="ARBA00022946"/>
    </source>
</evidence>
<comment type="caution">
    <text evidence="6">The sequence shown here is derived from an EMBL/GenBank/DDBJ whole genome shotgun (WGS) entry which is preliminary data.</text>
</comment>
<dbReference type="Pfam" id="PF20430">
    <property type="entry name" value="Eplus_motif"/>
    <property type="match status" value="1"/>
</dbReference>
<dbReference type="PROSITE" id="PS51375">
    <property type="entry name" value="PPR"/>
    <property type="match status" value="5"/>
</dbReference>
<dbReference type="AlphaFoldDB" id="A0AAV8E4B3"/>
<accession>A0AAV8E4B3</accession>
<keyword evidence="3" id="KW-0809">Transit peptide</keyword>
<sequence>MIEFTSSTKISLKPPSNFYIFEFPNIISYFLHSFSSCKIITFISDSFSLMELYFSSISNCTCNHETNTKTQNFSNSPLFLLPSTRDFRKIRPFVGFNQILIAKRTEFWPLHCLLKPKPTPVRRPSVVDSKLVQEMVAPPAIRLDLTQLCDQLEYFVMLNDYKDALELFEQVPSCVKIRASTYDALINACIKVSSRRYAKLLVSRYLSEYVDIDSDSNFAANSEFDIYLYNRLIFLFVKCGLIHRAYRLFDAMPMRNATSFNMMLSGFASFEYLGHQLHAIVVKKGYFDNNSFIFCALMDMYAKCACIKDAQKLFDFMPEKTITGWNTMIAGLAFNGLSEEALDLYNEMKSTAFGMDKFTYSIIIRVCARLGSIEQGKEAHAGLLQSGFGLDLVVGTALVDLYGKWGSMEDACSVFDQMPRKNVITWNALIGGYAYHGMGSKAIEMLNQMVKEGFVPNHVTLLAVLVACAYTGMLGKGRSIFENMQKDYNVKPRAMHYACMVDLLGREGLLQEALDLIEDSPCGPTRNMWAAFLRACCAHENLELGLYAAEKLCCMDPEKLSNYMVLLNLYLREGRTESAKKVMDTLTEKGLEISVPYTWIEVKKISYQFMVGDKSHPLSAHIYEKIGELMQELEKAVPIGEEVKFVLPDVMEGELTDRAHHSEKLAVAFGLIGTPEFTPLQLMQPHRICEHCHAFIEVVGLLTQRDIVIRDASRFHHFSEGKCSCNNYW</sequence>
<evidence type="ECO:0000256" key="1">
    <source>
        <dbReference type="ARBA" id="ARBA00006643"/>
    </source>
</evidence>
<organism evidence="6 7">
    <name type="scientific">Rhynchospora pubera</name>
    <dbReference type="NCBI Taxonomy" id="906938"/>
    <lineage>
        <taxon>Eukaryota</taxon>
        <taxon>Viridiplantae</taxon>
        <taxon>Streptophyta</taxon>
        <taxon>Embryophyta</taxon>
        <taxon>Tracheophyta</taxon>
        <taxon>Spermatophyta</taxon>
        <taxon>Magnoliopsida</taxon>
        <taxon>Liliopsida</taxon>
        <taxon>Poales</taxon>
        <taxon>Cyperaceae</taxon>
        <taxon>Cyperoideae</taxon>
        <taxon>Rhynchosporeae</taxon>
        <taxon>Rhynchospora</taxon>
    </lineage>
</organism>
<dbReference type="InterPro" id="IPR032867">
    <property type="entry name" value="DYW_dom"/>
</dbReference>
<comment type="similarity">
    <text evidence="1">Belongs to the PPR family. PCMP-H subfamily.</text>
</comment>
<feature type="repeat" description="PPR" evidence="4">
    <location>
        <begin position="321"/>
        <end position="355"/>
    </location>
</feature>
<keyword evidence="7" id="KW-1185">Reference proteome</keyword>
<feature type="repeat" description="PPR" evidence="4">
    <location>
        <begin position="356"/>
        <end position="390"/>
    </location>
</feature>
<evidence type="ECO:0000259" key="5">
    <source>
        <dbReference type="Pfam" id="PF14432"/>
    </source>
</evidence>
<dbReference type="Gene3D" id="1.25.40.10">
    <property type="entry name" value="Tetratricopeptide repeat domain"/>
    <property type="match status" value="3"/>
</dbReference>
<keyword evidence="2" id="KW-0677">Repeat</keyword>
<dbReference type="InterPro" id="IPR046849">
    <property type="entry name" value="E2_motif"/>
</dbReference>
<evidence type="ECO:0000313" key="6">
    <source>
        <dbReference type="EMBL" id="KAJ4773303.1"/>
    </source>
</evidence>
<dbReference type="Pfam" id="PF13041">
    <property type="entry name" value="PPR_2"/>
    <property type="match status" value="2"/>
</dbReference>
<protein>
    <submittedName>
        <fullName evidence="6">Pentatricopeptide repeat superfamily protein</fullName>
    </submittedName>
</protein>
<evidence type="ECO:0000256" key="4">
    <source>
        <dbReference type="PROSITE-ProRule" id="PRU00708"/>
    </source>
</evidence>
<dbReference type="GO" id="GO:0009451">
    <property type="term" value="P:RNA modification"/>
    <property type="evidence" value="ECO:0007669"/>
    <property type="project" value="InterPro"/>
</dbReference>
<feature type="repeat" description="PPR" evidence="4">
    <location>
        <begin position="225"/>
        <end position="259"/>
    </location>
</feature>
<dbReference type="Proteomes" id="UP001140206">
    <property type="component" value="Chromosome 3"/>
</dbReference>
<dbReference type="Pfam" id="PF14432">
    <property type="entry name" value="DYW_deaminase"/>
    <property type="match status" value="1"/>
</dbReference>
<dbReference type="InterPro" id="IPR002885">
    <property type="entry name" value="PPR_rpt"/>
</dbReference>
<dbReference type="EMBL" id="JAMFTS010000003">
    <property type="protein sequence ID" value="KAJ4773303.1"/>
    <property type="molecule type" value="Genomic_DNA"/>
</dbReference>
<dbReference type="Pfam" id="PF01535">
    <property type="entry name" value="PPR"/>
    <property type="match status" value="4"/>
</dbReference>
<reference evidence="6" key="1">
    <citation type="submission" date="2022-08" db="EMBL/GenBank/DDBJ databases">
        <authorList>
            <person name="Marques A."/>
        </authorList>
    </citation>
    <scope>NUCLEOTIDE SEQUENCE</scope>
    <source>
        <strain evidence="6">RhyPub2mFocal</strain>
        <tissue evidence="6">Leaves</tissue>
    </source>
</reference>
<dbReference type="GO" id="GO:0003723">
    <property type="term" value="F:RNA binding"/>
    <property type="evidence" value="ECO:0007669"/>
    <property type="project" value="InterPro"/>
</dbReference>
<evidence type="ECO:0000256" key="2">
    <source>
        <dbReference type="ARBA" id="ARBA00022737"/>
    </source>
</evidence>
<dbReference type="FunFam" id="1.25.40.10:FF:000488">
    <property type="entry name" value="Pentatricopeptide repeat-containing protein, mitochondrial"/>
    <property type="match status" value="1"/>
</dbReference>
<proteinExistence type="inferred from homology"/>
<dbReference type="PANTHER" id="PTHR47926:SF434">
    <property type="entry name" value="PENTATRICOPEPTIDE REPEAT SUPERFAMILY PROTEIN"/>
    <property type="match status" value="1"/>
</dbReference>
<evidence type="ECO:0000313" key="7">
    <source>
        <dbReference type="Proteomes" id="UP001140206"/>
    </source>
</evidence>
<name>A0AAV8E4B3_9POAL</name>
<dbReference type="InterPro" id="IPR011990">
    <property type="entry name" value="TPR-like_helical_dom_sf"/>
</dbReference>
<feature type="domain" description="DYW" evidence="5">
    <location>
        <begin position="642"/>
        <end position="729"/>
    </location>
</feature>
<feature type="repeat" description="PPR" evidence="4">
    <location>
        <begin position="559"/>
        <end position="593"/>
    </location>
</feature>
<dbReference type="FunFam" id="1.25.40.10:FF:000090">
    <property type="entry name" value="Pentatricopeptide repeat-containing protein, chloroplastic"/>
    <property type="match status" value="1"/>
</dbReference>
<dbReference type="NCBIfam" id="TIGR00756">
    <property type="entry name" value="PPR"/>
    <property type="match status" value="3"/>
</dbReference>
<dbReference type="InterPro" id="IPR046960">
    <property type="entry name" value="PPR_At4g14850-like_plant"/>
</dbReference>
<gene>
    <name evidence="6" type="ORF">LUZ62_057560</name>
</gene>